<proteinExistence type="predicted"/>
<dbReference type="RefSeq" id="XP_045369280.1">
    <property type="nucleotide sequence ID" value="XM_045513324.1"/>
</dbReference>
<reference evidence="1" key="1">
    <citation type="submission" date="2025-08" db="UniProtKB">
        <authorList>
            <consortium name="RefSeq"/>
        </authorList>
    </citation>
    <scope>IDENTIFICATION</scope>
    <source>
        <tissue evidence="1">Blood</tissue>
    </source>
</reference>
<gene>
    <name evidence="1" type="primary">LOC123615547</name>
</gene>
<sequence>MESSCRESQPWTSSSYDRNVTLRLVQLGRAKQPFLAAEWSQSSLCQADGPGAFGICLIRIALRGEAGAVALVQLRSTDGQLAGLLRKERPQVVCVVMASFHQATQT</sequence>
<dbReference type="AlphaFoldDB" id="A0A9W3HEY1"/>
<accession>A0A9W3HEY1</accession>
<name>A0A9W3HEY1_CAMBA</name>
<protein>
    <submittedName>
        <fullName evidence="1">Uncharacterized protein LOC123615547 isoform X2</fullName>
    </submittedName>
</protein>
<evidence type="ECO:0000313" key="1">
    <source>
        <dbReference type="RefSeq" id="XP_045369280.1"/>
    </source>
</evidence>
<organism evidence="1">
    <name type="scientific">Camelus bactrianus</name>
    <name type="common">Bactrian camel</name>
    <dbReference type="NCBI Taxonomy" id="9837"/>
    <lineage>
        <taxon>Eukaryota</taxon>
        <taxon>Metazoa</taxon>
        <taxon>Chordata</taxon>
        <taxon>Craniata</taxon>
        <taxon>Vertebrata</taxon>
        <taxon>Euteleostomi</taxon>
        <taxon>Mammalia</taxon>
        <taxon>Eutheria</taxon>
        <taxon>Laurasiatheria</taxon>
        <taxon>Artiodactyla</taxon>
        <taxon>Tylopoda</taxon>
        <taxon>Camelidae</taxon>
        <taxon>Camelus</taxon>
    </lineage>
</organism>